<dbReference type="OrthoDB" id="3192540at2"/>
<dbReference type="STRING" id="1423788.FC78_GL001151"/>
<name>A0A0R1KKS8_9LACO</name>
<evidence type="ECO:0000313" key="1">
    <source>
        <dbReference type="EMBL" id="KRK84142.1"/>
    </source>
</evidence>
<dbReference type="Pfam" id="PF09966">
    <property type="entry name" value="DUF2200"/>
    <property type="match status" value="1"/>
</dbReference>
<dbReference type="RefSeq" id="WP_056951264.1">
    <property type="nucleotide sequence ID" value="NZ_AZDY01000029.1"/>
</dbReference>
<dbReference type="PIRSF" id="PIRSF033199">
    <property type="entry name" value="UCP033199"/>
    <property type="match status" value="1"/>
</dbReference>
<protein>
    <recommendedName>
        <fullName evidence="3">DUF2200 domain-containing protein</fullName>
    </recommendedName>
</protein>
<dbReference type="Proteomes" id="UP000051515">
    <property type="component" value="Unassembled WGS sequence"/>
</dbReference>
<dbReference type="EMBL" id="AZDY01000029">
    <property type="protein sequence ID" value="KRK84142.1"/>
    <property type="molecule type" value="Genomic_DNA"/>
</dbReference>
<gene>
    <name evidence="1" type="ORF">FC78_GL001151</name>
</gene>
<dbReference type="InterPro" id="IPR023204">
    <property type="entry name" value="SP1917_dom_sf"/>
</dbReference>
<accession>A0A0R1KKS8</accession>
<dbReference type="InterPro" id="IPR014580">
    <property type="entry name" value="UCP033199"/>
</dbReference>
<evidence type="ECO:0000313" key="2">
    <source>
        <dbReference type="Proteomes" id="UP000051515"/>
    </source>
</evidence>
<organism evidence="1 2">
    <name type="scientific">Companilactobacillus bobalius DSM 19674</name>
    <dbReference type="NCBI Taxonomy" id="1423788"/>
    <lineage>
        <taxon>Bacteria</taxon>
        <taxon>Bacillati</taxon>
        <taxon>Bacillota</taxon>
        <taxon>Bacilli</taxon>
        <taxon>Lactobacillales</taxon>
        <taxon>Lactobacillaceae</taxon>
        <taxon>Companilactobacillus</taxon>
        <taxon>Companilactobacillus bobalius</taxon>
    </lineage>
</organism>
<proteinExistence type="predicted"/>
<dbReference type="AlphaFoldDB" id="A0A0R1KKS8"/>
<dbReference type="Gene3D" id="1.10.8.290">
    <property type="entry name" value="uncharacterized protein sp1917 domain"/>
    <property type="match status" value="1"/>
</dbReference>
<dbReference type="PATRIC" id="fig|1423788.3.peg.1182"/>
<sequence>MKKKDITQMAFRDLYPLYIQKVERKGHSQSEVNQIIYWLTGYNDQSLSEQIETGATLANFFQSAPHINENTALIKGTIFGIHVENIQDPLVQEIRYLDKLVDELAHNKTMEQILRSEIS</sequence>
<comment type="caution">
    <text evidence="1">The sequence shown here is derived from an EMBL/GenBank/DDBJ whole genome shotgun (WGS) entry which is preliminary data.</text>
</comment>
<keyword evidence="2" id="KW-1185">Reference proteome</keyword>
<evidence type="ECO:0008006" key="3">
    <source>
        <dbReference type="Google" id="ProtNLM"/>
    </source>
</evidence>
<reference evidence="1 2" key="1">
    <citation type="journal article" date="2015" name="Genome Announc.">
        <title>Expanding the biotechnology potential of lactobacilli through comparative genomics of 213 strains and associated genera.</title>
        <authorList>
            <person name="Sun Z."/>
            <person name="Harris H.M."/>
            <person name="McCann A."/>
            <person name="Guo C."/>
            <person name="Argimon S."/>
            <person name="Zhang W."/>
            <person name="Yang X."/>
            <person name="Jeffery I.B."/>
            <person name="Cooney J.C."/>
            <person name="Kagawa T.F."/>
            <person name="Liu W."/>
            <person name="Song Y."/>
            <person name="Salvetti E."/>
            <person name="Wrobel A."/>
            <person name="Rasinkangas P."/>
            <person name="Parkhill J."/>
            <person name="Rea M.C."/>
            <person name="O'Sullivan O."/>
            <person name="Ritari J."/>
            <person name="Douillard F.P."/>
            <person name="Paul Ross R."/>
            <person name="Yang R."/>
            <person name="Briner A.E."/>
            <person name="Felis G.E."/>
            <person name="de Vos W.M."/>
            <person name="Barrangou R."/>
            <person name="Klaenhammer T.R."/>
            <person name="Caufield P.W."/>
            <person name="Cui Y."/>
            <person name="Zhang H."/>
            <person name="O'Toole P.W."/>
        </authorList>
    </citation>
    <scope>NUCLEOTIDE SEQUENCE [LARGE SCALE GENOMIC DNA]</scope>
    <source>
        <strain evidence="1 2">DSM 19674</strain>
    </source>
</reference>